<keyword evidence="2" id="KW-0808">Transferase</keyword>
<proteinExistence type="predicted"/>
<sequence>MVAFHYPPMRGSSGIQRTLKFAQYLPRSDWQPVVLSAHPRAYPDTSTDQLTDTCAGPPVWRSAAWDAARHLAIRGRYPALLAQPDRWISWWLSAVPAGLRLIRRHRPSIIWSSYPIATAHLVALTLHRLTGLPWVADQRDPLTEPGYPADPRTHRIHQWIEAQAASRGAAIVCTTPGAMRACQERHSTLADGRLRLIENGYDEDNFRDATASVRPQREGGGQFRLLHSGLVYPSERDPRPLFAALRRLRASGEIEADNFRLVLRAHGHEDFLRPLIARDQIEALVELAPPLPYQHALAEMLAADGLLLLQAANCNHQIPAKLYEYLRAGRPLLALTDPAGDTAATLRGAGIDTIARLDSEADIAMALSRFLRLARHGVAPLAHPDTIASHSRAARTLELAALFDEIATRGNK</sequence>
<accession>A0A7W2F8X2</accession>
<dbReference type="Pfam" id="PF13579">
    <property type="entry name" value="Glyco_trans_4_4"/>
    <property type="match status" value="1"/>
</dbReference>
<dbReference type="EMBL" id="JACEZU010000004">
    <property type="protein sequence ID" value="MBA5687295.1"/>
    <property type="molecule type" value="Genomic_DNA"/>
</dbReference>
<organism evidence="2 3">
    <name type="scientific">Rugamonas apoptosis</name>
    <dbReference type="NCBI Taxonomy" id="2758570"/>
    <lineage>
        <taxon>Bacteria</taxon>
        <taxon>Pseudomonadati</taxon>
        <taxon>Pseudomonadota</taxon>
        <taxon>Betaproteobacteria</taxon>
        <taxon>Burkholderiales</taxon>
        <taxon>Oxalobacteraceae</taxon>
        <taxon>Telluria group</taxon>
        <taxon>Rugamonas</taxon>
    </lineage>
</organism>
<dbReference type="Gene3D" id="3.40.50.2000">
    <property type="entry name" value="Glycogen Phosphorylase B"/>
    <property type="match status" value="1"/>
</dbReference>
<dbReference type="GO" id="GO:0016757">
    <property type="term" value="F:glycosyltransferase activity"/>
    <property type="evidence" value="ECO:0007669"/>
    <property type="project" value="UniProtKB-ARBA"/>
</dbReference>
<protein>
    <submittedName>
        <fullName evidence="2">Glycosyltransferase</fullName>
    </submittedName>
</protein>
<dbReference type="SUPFAM" id="SSF53756">
    <property type="entry name" value="UDP-Glycosyltransferase/glycogen phosphorylase"/>
    <property type="match status" value="1"/>
</dbReference>
<gene>
    <name evidence="2" type="ORF">H3H39_09590</name>
</gene>
<keyword evidence="3" id="KW-1185">Reference proteome</keyword>
<comment type="caution">
    <text evidence="2">The sequence shown here is derived from an EMBL/GenBank/DDBJ whole genome shotgun (WGS) entry which is preliminary data.</text>
</comment>
<feature type="domain" description="Glycosyltransferase subfamily 4-like N-terminal" evidence="1">
    <location>
        <begin position="17"/>
        <end position="200"/>
    </location>
</feature>
<name>A0A7W2F8X2_9BURK</name>
<dbReference type="InterPro" id="IPR028098">
    <property type="entry name" value="Glyco_trans_4-like_N"/>
</dbReference>
<dbReference type="AlphaFoldDB" id="A0A7W2F8X2"/>
<evidence type="ECO:0000259" key="1">
    <source>
        <dbReference type="Pfam" id="PF13579"/>
    </source>
</evidence>
<reference evidence="2 3" key="1">
    <citation type="submission" date="2020-07" db="EMBL/GenBank/DDBJ databases">
        <title>Novel species isolated from subtropical streams in China.</title>
        <authorList>
            <person name="Lu H."/>
        </authorList>
    </citation>
    <scope>NUCLEOTIDE SEQUENCE [LARGE SCALE GENOMIC DNA]</scope>
    <source>
        <strain evidence="2 3">LX47W</strain>
    </source>
</reference>
<dbReference type="Proteomes" id="UP000573499">
    <property type="component" value="Unassembled WGS sequence"/>
</dbReference>
<evidence type="ECO:0000313" key="2">
    <source>
        <dbReference type="EMBL" id="MBA5687295.1"/>
    </source>
</evidence>
<evidence type="ECO:0000313" key="3">
    <source>
        <dbReference type="Proteomes" id="UP000573499"/>
    </source>
</evidence>